<reference evidence="3" key="1">
    <citation type="submission" date="2022-11" db="UniProtKB">
        <authorList>
            <consortium name="WormBaseParasite"/>
        </authorList>
    </citation>
    <scope>IDENTIFICATION</scope>
</reference>
<keyword evidence="2" id="KW-1185">Reference proteome</keyword>
<evidence type="ECO:0000313" key="2">
    <source>
        <dbReference type="Proteomes" id="UP000887565"/>
    </source>
</evidence>
<feature type="region of interest" description="Disordered" evidence="1">
    <location>
        <begin position="32"/>
        <end position="51"/>
    </location>
</feature>
<dbReference type="WBParaSite" id="nRc.2.0.1.t28936-RA">
    <property type="protein sequence ID" value="nRc.2.0.1.t28936-RA"/>
    <property type="gene ID" value="nRc.2.0.1.g28936"/>
</dbReference>
<evidence type="ECO:0000313" key="3">
    <source>
        <dbReference type="WBParaSite" id="nRc.2.0.1.t28936-RA"/>
    </source>
</evidence>
<name>A0A915JRT4_ROMCU</name>
<organism evidence="2 3">
    <name type="scientific">Romanomermis culicivorax</name>
    <name type="common">Nematode worm</name>
    <dbReference type="NCBI Taxonomy" id="13658"/>
    <lineage>
        <taxon>Eukaryota</taxon>
        <taxon>Metazoa</taxon>
        <taxon>Ecdysozoa</taxon>
        <taxon>Nematoda</taxon>
        <taxon>Enoplea</taxon>
        <taxon>Dorylaimia</taxon>
        <taxon>Mermithida</taxon>
        <taxon>Mermithoidea</taxon>
        <taxon>Mermithidae</taxon>
        <taxon>Romanomermis</taxon>
    </lineage>
</organism>
<accession>A0A915JRT4</accession>
<sequence length="84" mass="9414">MLKPRNHRQIQQTGQQRIVAISLSIGRRHETGADIVSQSDGATERDAGQQQSCDRLGALTLTSTRMYHEMIRPLSIPALLTCIW</sequence>
<dbReference type="Proteomes" id="UP000887565">
    <property type="component" value="Unplaced"/>
</dbReference>
<proteinExistence type="predicted"/>
<dbReference type="AlphaFoldDB" id="A0A915JRT4"/>
<protein>
    <submittedName>
        <fullName evidence="3">Uncharacterized protein</fullName>
    </submittedName>
</protein>
<evidence type="ECO:0000256" key="1">
    <source>
        <dbReference type="SAM" id="MobiDB-lite"/>
    </source>
</evidence>